<dbReference type="EMBL" id="ML208859">
    <property type="protein sequence ID" value="TFK59949.1"/>
    <property type="molecule type" value="Genomic_DNA"/>
</dbReference>
<accession>A0ACD3A2S6</accession>
<name>A0ACD3A2S6_9AGAR</name>
<evidence type="ECO:0000313" key="2">
    <source>
        <dbReference type="Proteomes" id="UP000308600"/>
    </source>
</evidence>
<organism evidence="1 2">
    <name type="scientific">Pluteus cervinus</name>
    <dbReference type="NCBI Taxonomy" id="181527"/>
    <lineage>
        <taxon>Eukaryota</taxon>
        <taxon>Fungi</taxon>
        <taxon>Dikarya</taxon>
        <taxon>Basidiomycota</taxon>
        <taxon>Agaricomycotina</taxon>
        <taxon>Agaricomycetes</taxon>
        <taxon>Agaricomycetidae</taxon>
        <taxon>Agaricales</taxon>
        <taxon>Pluteineae</taxon>
        <taxon>Pluteaceae</taxon>
        <taxon>Pluteus</taxon>
    </lineage>
</organism>
<keyword evidence="2" id="KW-1185">Reference proteome</keyword>
<protein>
    <submittedName>
        <fullName evidence="1">Uncharacterized protein</fullName>
    </submittedName>
</protein>
<proteinExistence type="predicted"/>
<reference evidence="1 2" key="1">
    <citation type="journal article" date="2019" name="Nat. Ecol. Evol.">
        <title>Megaphylogeny resolves global patterns of mushroom evolution.</title>
        <authorList>
            <person name="Varga T."/>
            <person name="Krizsan K."/>
            <person name="Foldi C."/>
            <person name="Dima B."/>
            <person name="Sanchez-Garcia M."/>
            <person name="Sanchez-Ramirez S."/>
            <person name="Szollosi G.J."/>
            <person name="Szarkandi J.G."/>
            <person name="Papp V."/>
            <person name="Albert L."/>
            <person name="Andreopoulos W."/>
            <person name="Angelini C."/>
            <person name="Antonin V."/>
            <person name="Barry K.W."/>
            <person name="Bougher N.L."/>
            <person name="Buchanan P."/>
            <person name="Buyck B."/>
            <person name="Bense V."/>
            <person name="Catcheside P."/>
            <person name="Chovatia M."/>
            <person name="Cooper J."/>
            <person name="Damon W."/>
            <person name="Desjardin D."/>
            <person name="Finy P."/>
            <person name="Geml J."/>
            <person name="Haridas S."/>
            <person name="Hughes K."/>
            <person name="Justo A."/>
            <person name="Karasinski D."/>
            <person name="Kautmanova I."/>
            <person name="Kiss B."/>
            <person name="Kocsube S."/>
            <person name="Kotiranta H."/>
            <person name="LaButti K.M."/>
            <person name="Lechner B.E."/>
            <person name="Liimatainen K."/>
            <person name="Lipzen A."/>
            <person name="Lukacs Z."/>
            <person name="Mihaltcheva S."/>
            <person name="Morgado L.N."/>
            <person name="Niskanen T."/>
            <person name="Noordeloos M.E."/>
            <person name="Ohm R.A."/>
            <person name="Ortiz-Santana B."/>
            <person name="Ovrebo C."/>
            <person name="Racz N."/>
            <person name="Riley R."/>
            <person name="Savchenko A."/>
            <person name="Shiryaev A."/>
            <person name="Soop K."/>
            <person name="Spirin V."/>
            <person name="Szebenyi C."/>
            <person name="Tomsovsky M."/>
            <person name="Tulloss R.E."/>
            <person name="Uehling J."/>
            <person name="Grigoriev I.V."/>
            <person name="Vagvolgyi C."/>
            <person name="Papp T."/>
            <person name="Martin F.M."/>
            <person name="Miettinen O."/>
            <person name="Hibbett D.S."/>
            <person name="Nagy L.G."/>
        </authorList>
    </citation>
    <scope>NUCLEOTIDE SEQUENCE [LARGE SCALE GENOMIC DNA]</scope>
    <source>
        <strain evidence="1 2">NL-1719</strain>
    </source>
</reference>
<feature type="non-terminal residue" evidence="1">
    <location>
        <position position="141"/>
    </location>
</feature>
<gene>
    <name evidence="1" type="ORF">BDN72DRAFT_739937</name>
</gene>
<dbReference type="Proteomes" id="UP000308600">
    <property type="component" value="Unassembled WGS sequence"/>
</dbReference>
<sequence length="141" mass="15599">NECLENTRVSTLADIQDWAQKDLKQQVLWLCGPAGTGKSTIAATASLKFEESKTLAAFYTCRRDHKSLSNPLQLWRNICYMLAGVHKPFGVQVAGVIKSDSYLNSGTQTIHALFQKLFKQPLAVLDPPLKPLVVVIDALDE</sequence>
<evidence type="ECO:0000313" key="1">
    <source>
        <dbReference type="EMBL" id="TFK59949.1"/>
    </source>
</evidence>
<feature type="non-terminal residue" evidence="1">
    <location>
        <position position="1"/>
    </location>
</feature>